<dbReference type="CDD" id="cd00130">
    <property type="entry name" value="PAS"/>
    <property type="match status" value="1"/>
</dbReference>
<dbReference type="SUPFAM" id="SSF47384">
    <property type="entry name" value="Homodimeric domain of signal transducing histidine kinase"/>
    <property type="match status" value="1"/>
</dbReference>
<sequence length="1140" mass="120803">MTSSDFQLRGVGDPRLAVHATSPLATWLWSIDGARVLWANPVGARLFGTAHDAALTDKIFGPADPHRRQIARLALQLPANGTVRLERLRGFGAKLGTLMTCACARLDFADGGQAVLVTAMDPSLRTMPLVERLHRLVEAATTPMAAFAPDGLFVGASAAARALLGFRDLGEAGLEQARSDALRDGRAETPIGIGQMVLQRVGRGADVGLVALIEPAAQAAPEAAAPESTPEVAANEAPVESAPQPEQMPGETPPSQDAQQDAQAGIALFDAFAEPGETTAPAPPPDEAAAEIATSEQVAADLVEETVPEPDAAAQSADVAPETPVENPHQAMVSPQDAPITSGMVEPPSGRESSGHEPPAPRQHPLRFLWQMDAEGRFVLLSDEFIHLIGAGTASGFGRPWRDIAEQFSLDPEGRVAQALASHDTWAGITVNWPADGGAALPVELAGLPVYDSSRNFAGFKGFGVCRDLDGLNRLEALRRFELVAAPPAQHGPLAEPVAEVPPPPIEPPEPEPTSEPQLLEPTSDANSHPTDPDRHVETPVETPQNVVPFRPHGDVRSPSDQRSPTLTPVENSAFNELARQLSERLERERETIAAESAEPVVEMTTEPPAPEPEPPHAPAEWLTEPAPPPRGASARDRALLDLLPTGILIYRLDRLLYANPAFLARMGYAGIAALEDAGGLDALYVEPGVSSASSTSQAGTPVTISATLANGEQPLATTEAHLHTIDWDGESAHALICALPQAAPVIAGTIVAESLVAESFPDAPELDSAAGDADAEDLAAILDTTAEGIVMFDAEGNIHACNRSAEALFGYDGEALLQQNLVTLFAPESQQIVADYLESVKSQDIASLLDHGREVLGREKNGGVLPLAMIMGRTRPDGPNFFAVFRDLSHAKKDESELTQARHLVHNAANAKADMLARISHEIRTPLNAIIGFAEVMISERFGTLGNDRYGEYMKDIRASGERVIAIIDDLLELSRIETGKLDLNFASLNLNDLVEACVTVMQPQANRERIIIRTSLAHALPQVTADARALRQITMNLISNSIRLASAGGQVIVSTALSDRGEIALRIRDTGHGLSEREVAAAMEPFRTPPPGDAADNSALSLSLTKALVEANRAQFNIKSAGHGTLIEVVFAPVVAGA</sequence>
<reference evidence="8 9" key="1">
    <citation type="journal article" date="2017" name="Syst. Appl. Microbiol.">
        <title>Soybeans inoculated with root zone soils of Canadian native legumes harbour diverse and novel Bradyrhizobium spp. that possess agricultural potential.</title>
        <authorList>
            <person name="Bromfield E.S.P."/>
            <person name="Cloutier S."/>
            <person name="Tambong J.T."/>
            <person name="Tran Thi T.V."/>
        </authorList>
    </citation>
    <scope>NUCLEOTIDE SEQUENCE [LARGE SCALE GENOMIC DNA]</scope>
    <source>
        <strain evidence="8 9">39S1MB</strain>
    </source>
</reference>
<dbReference type="SMART" id="SM00091">
    <property type="entry name" value="PAS"/>
    <property type="match status" value="4"/>
</dbReference>
<name>A0A2U8PNK3_9BRAD</name>
<dbReference type="Gene3D" id="3.30.450.20">
    <property type="entry name" value="PAS domain"/>
    <property type="match status" value="2"/>
</dbReference>
<keyword evidence="9" id="KW-1185">Reference proteome</keyword>
<dbReference type="GO" id="GO:0009927">
    <property type="term" value="F:histidine phosphotransfer kinase activity"/>
    <property type="evidence" value="ECO:0007669"/>
    <property type="project" value="TreeGrafter"/>
</dbReference>
<feature type="domain" description="PAS" evidence="7">
    <location>
        <begin position="775"/>
        <end position="845"/>
    </location>
</feature>
<dbReference type="InterPro" id="IPR036890">
    <property type="entry name" value="HATPase_C_sf"/>
</dbReference>
<evidence type="ECO:0000313" key="9">
    <source>
        <dbReference type="Proteomes" id="UP000215884"/>
    </source>
</evidence>
<dbReference type="PANTHER" id="PTHR43047">
    <property type="entry name" value="TWO-COMPONENT HISTIDINE PROTEIN KINASE"/>
    <property type="match status" value="1"/>
</dbReference>
<feature type="compositionally biased region" description="Pro residues" evidence="5">
    <location>
        <begin position="608"/>
        <end position="618"/>
    </location>
</feature>
<dbReference type="NCBIfam" id="TIGR00229">
    <property type="entry name" value="sensory_box"/>
    <property type="match status" value="1"/>
</dbReference>
<dbReference type="Proteomes" id="UP000215884">
    <property type="component" value="Chromosome"/>
</dbReference>
<dbReference type="InterPro" id="IPR036097">
    <property type="entry name" value="HisK_dim/P_sf"/>
</dbReference>
<dbReference type="InterPro" id="IPR003661">
    <property type="entry name" value="HisK_dim/P_dom"/>
</dbReference>
<evidence type="ECO:0000256" key="1">
    <source>
        <dbReference type="ARBA" id="ARBA00000085"/>
    </source>
</evidence>
<dbReference type="Pfam" id="PF00989">
    <property type="entry name" value="PAS"/>
    <property type="match status" value="1"/>
</dbReference>
<dbReference type="SUPFAM" id="SSF55785">
    <property type="entry name" value="PYP-like sensor domain (PAS domain)"/>
    <property type="match status" value="2"/>
</dbReference>
<feature type="compositionally biased region" description="Polar residues" evidence="5">
    <location>
        <begin position="561"/>
        <end position="575"/>
    </location>
</feature>
<keyword evidence="4" id="KW-0418">Kinase</keyword>
<dbReference type="SMART" id="SM00388">
    <property type="entry name" value="HisKA"/>
    <property type="match status" value="1"/>
</dbReference>
<accession>A0A2U8PNK3</accession>
<evidence type="ECO:0000313" key="8">
    <source>
        <dbReference type="EMBL" id="AWL99358.1"/>
    </source>
</evidence>
<proteinExistence type="predicted"/>
<evidence type="ECO:0000259" key="6">
    <source>
        <dbReference type="PROSITE" id="PS50109"/>
    </source>
</evidence>
<evidence type="ECO:0000256" key="5">
    <source>
        <dbReference type="SAM" id="MobiDB-lite"/>
    </source>
</evidence>
<dbReference type="InterPro" id="IPR035965">
    <property type="entry name" value="PAS-like_dom_sf"/>
</dbReference>
<feature type="compositionally biased region" description="Low complexity" evidence="5">
    <location>
        <begin position="221"/>
        <end position="234"/>
    </location>
</feature>
<dbReference type="PANTHER" id="PTHR43047:SF72">
    <property type="entry name" value="OSMOSENSING HISTIDINE PROTEIN KINASE SLN1"/>
    <property type="match status" value="1"/>
</dbReference>
<evidence type="ECO:0000256" key="3">
    <source>
        <dbReference type="ARBA" id="ARBA00022679"/>
    </source>
</evidence>
<dbReference type="SMART" id="SM00387">
    <property type="entry name" value="HATPase_c"/>
    <property type="match status" value="1"/>
</dbReference>
<dbReference type="EMBL" id="CP029426">
    <property type="protein sequence ID" value="AWL99358.1"/>
    <property type="molecule type" value="Genomic_DNA"/>
</dbReference>
<dbReference type="PROSITE" id="PS50109">
    <property type="entry name" value="HIS_KIN"/>
    <property type="match status" value="1"/>
</dbReference>
<dbReference type="GO" id="GO:0005886">
    <property type="term" value="C:plasma membrane"/>
    <property type="evidence" value="ECO:0007669"/>
    <property type="project" value="TreeGrafter"/>
</dbReference>
<feature type="region of interest" description="Disordered" evidence="5">
    <location>
        <begin position="221"/>
        <end position="261"/>
    </location>
</feature>
<dbReference type="Pfam" id="PF02518">
    <property type="entry name" value="HATPase_c"/>
    <property type="match status" value="1"/>
</dbReference>
<dbReference type="InterPro" id="IPR003594">
    <property type="entry name" value="HATPase_dom"/>
</dbReference>
<protein>
    <recommendedName>
        <fullName evidence="2">histidine kinase</fullName>
        <ecNumber evidence="2">2.7.13.3</ecNumber>
    </recommendedName>
</protein>
<feature type="compositionally biased region" description="Basic and acidic residues" evidence="5">
    <location>
        <begin position="582"/>
        <end position="593"/>
    </location>
</feature>
<feature type="compositionally biased region" description="Pro residues" evidence="5">
    <location>
        <begin position="500"/>
        <end position="514"/>
    </location>
</feature>
<evidence type="ECO:0000256" key="4">
    <source>
        <dbReference type="ARBA" id="ARBA00022777"/>
    </source>
</evidence>
<dbReference type="AlphaFoldDB" id="A0A2U8PNK3"/>
<dbReference type="Pfam" id="PF00512">
    <property type="entry name" value="HisKA"/>
    <property type="match status" value="1"/>
</dbReference>
<evidence type="ECO:0000256" key="2">
    <source>
        <dbReference type="ARBA" id="ARBA00012438"/>
    </source>
</evidence>
<feature type="region of interest" description="Disordered" evidence="5">
    <location>
        <begin position="492"/>
        <end position="634"/>
    </location>
</feature>
<dbReference type="EC" id="2.7.13.3" evidence="2"/>
<dbReference type="Pfam" id="PF13188">
    <property type="entry name" value="PAS_8"/>
    <property type="match status" value="1"/>
</dbReference>
<dbReference type="Gene3D" id="1.10.287.130">
    <property type="match status" value="1"/>
</dbReference>
<dbReference type="CDD" id="cd00082">
    <property type="entry name" value="HisKA"/>
    <property type="match status" value="1"/>
</dbReference>
<dbReference type="OrthoDB" id="9801651at2"/>
<reference evidence="8 9" key="2">
    <citation type="journal article" date="2019" name="Int. J. Syst. Evol. Microbiol.">
        <title>Description and complete genome sequence of Bradyrhizobium amphicarpaeae sp. nov., harbouring photosystem and nitrogen-fixation genes.</title>
        <authorList>
            <person name="Bromfield E.S.P."/>
            <person name="Cloutier S."/>
            <person name="Nguyen H.D.T."/>
        </authorList>
    </citation>
    <scope>NUCLEOTIDE SEQUENCE [LARGE SCALE GENOMIC DNA]</scope>
    <source>
        <strain evidence="8 9">39S1MB</strain>
    </source>
</reference>
<dbReference type="PROSITE" id="PS50112">
    <property type="entry name" value="PAS"/>
    <property type="match status" value="1"/>
</dbReference>
<gene>
    <name evidence="8" type="ORF">CIT40_04520</name>
</gene>
<dbReference type="InterPro" id="IPR013767">
    <property type="entry name" value="PAS_fold"/>
</dbReference>
<dbReference type="FunFam" id="1.10.287.130:FF:000066">
    <property type="entry name" value="PAS domain-containing sensor histidine kinase"/>
    <property type="match status" value="1"/>
</dbReference>
<organism evidence="8 9">
    <name type="scientific">Bradyrhizobium amphicarpaeae</name>
    <dbReference type="NCBI Taxonomy" id="1404768"/>
    <lineage>
        <taxon>Bacteria</taxon>
        <taxon>Pseudomonadati</taxon>
        <taxon>Pseudomonadota</taxon>
        <taxon>Alphaproteobacteria</taxon>
        <taxon>Hyphomicrobiales</taxon>
        <taxon>Nitrobacteraceae</taxon>
        <taxon>Bradyrhizobium</taxon>
    </lineage>
</organism>
<comment type="catalytic activity">
    <reaction evidence="1">
        <text>ATP + protein L-histidine = ADP + protein N-phospho-L-histidine.</text>
        <dbReference type="EC" id="2.7.13.3"/>
    </reaction>
</comment>
<dbReference type="Gene3D" id="3.30.565.10">
    <property type="entry name" value="Histidine kinase-like ATPase, C-terminal domain"/>
    <property type="match status" value="1"/>
</dbReference>
<feature type="compositionally biased region" description="Low complexity" evidence="5">
    <location>
        <begin position="598"/>
        <end position="607"/>
    </location>
</feature>
<dbReference type="GO" id="GO:0006355">
    <property type="term" value="P:regulation of DNA-templated transcription"/>
    <property type="evidence" value="ECO:0007669"/>
    <property type="project" value="InterPro"/>
</dbReference>
<dbReference type="RefSeq" id="WP_094895073.1">
    <property type="nucleotide sequence ID" value="NZ_CP029426.2"/>
</dbReference>
<dbReference type="KEGG" id="brq:CIT40_04520"/>
<dbReference type="InterPro" id="IPR005467">
    <property type="entry name" value="His_kinase_dom"/>
</dbReference>
<feature type="domain" description="Histidine kinase" evidence="6">
    <location>
        <begin position="919"/>
        <end position="1137"/>
    </location>
</feature>
<keyword evidence="3" id="KW-0808">Transferase</keyword>
<feature type="region of interest" description="Disordered" evidence="5">
    <location>
        <begin position="308"/>
        <end position="363"/>
    </location>
</feature>
<dbReference type="GO" id="GO:0000155">
    <property type="term" value="F:phosphorelay sensor kinase activity"/>
    <property type="evidence" value="ECO:0007669"/>
    <property type="project" value="InterPro"/>
</dbReference>
<dbReference type="SUPFAM" id="SSF55874">
    <property type="entry name" value="ATPase domain of HSP90 chaperone/DNA topoisomerase II/histidine kinase"/>
    <property type="match status" value="1"/>
</dbReference>
<dbReference type="InterPro" id="IPR000014">
    <property type="entry name" value="PAS"/>
</dbReference>
<evidence type="ECO:0000259" key="7">
    <source>
        <dbReference type="PROSITE" id="PS50112"/>
    </source>
</evidence>